<name>A0A090W9H1_9FLAO</name>
<sequence>MNNVNDMDDLKISKKKPSYPISDKLDSYLSEYSRSLKLPILYDDLLRFQGAIEVLDEDDEDTLWVRVYYSEFDRQEIDASLKKYNTILHSDGNEDIFPFLSVDAIDYCTFGNSKPFRIKVRNILNDNYTYFYVKVADASRIYGLELEHMLSPYNLNFLVSDNTLIEEHIAGIPGDVFIKDILPNCTKREKAQIAKEFVKFNERCMIRLLGDMRSYNYVIVPTHDFDKVVYKIRAIDFDQQCYEGKFNIYRPQFFKENVEMVKIVSGSFQKLSIEQYKIEERSILVKRLKSYNARINELLECIVVDNISKKEHIDLLKMKIFEFTHDVNFKKCKTMGDILEKALEFLVHNYENVNPLHVMRKRV</sequence>
<evidence type="ECO:0000313" key="1">
    <source>
        <dbReference type="EMBL" id="GAL72109.1"/>
    </source>
</evidence>
<proteinExistence type="predicted"/>
<dbReference type="AlphaFoldDB" id="A0A090W9H1"/>
<accession>A0A090W9H1</accession>
<comment type="caution">
    <text evidence="1">The sequence shown here is derived from an EMBL/GenBank/DDBJ whole genome shotgun (WGS) entry which is preliminary data.</text>
</comment>
<reference evidence="1 2" key="1">
    <citation type="journal article" date="2014" name="Genome Announc.">
        <title>Draft Genome Sequence of Marine Flavobacterium Jejuia pallidilutea Strain 11shimoA1 and Pigmentation Mutants.</title>
        <authorList>
            <person name="Takatani N."/>
            <person name="Nakanishi M."/>
            <person name="Meirelles P."/>
            <person name="Mino S."/>
            <person name="Suda W."/>
            <person name="Oshima K."/>
            <person name="Hattori M."/>
            <person name="Ohkuma M."/>
            <person name="Hosokawa M."/>
            <person name="Miyashita K."/>
            <person name="Thompson F.L."/>
            <person name="Niwa A."/>
            <person name="Sawabe T."/>
            <person name="Sawabe T."/>
        </authorList>
    </citation>
    <scope>NUCLEOTIDE SEQUENCE [LARGE SCALE GENOMIC DNA]</scope>
    <source>
        <strain evidence="2">JCM19302</strain>
    </source>
</reference>
<evidence type="ECO:0000313" key="2">
    <source>
        <dbReference type="Proteomes" id="UP000029646"/>
    </source>
</evidence>
<protein>
    <submittedName>
        <fullName evidence="1">Uncharacterized protein</fullName>
    </submittedName>
</protein>
<dbReference type="Proteomes" id="UP000029646">
    <property type="component" value="Unassembled WGS sequence"/>
</dbReference>
<gene>
    <name evidence="1" type="ORF">JCM19302_2236</name>
</gene>
<dbReference type="EMBL" id="BBNS01000019">
    <property type="protein sequence ID" value="GAL72109.1"/>
    <property type="molecule type" value="Genomic_DNA"/>
</dbReference>
<organism evidence="1 2">
    <name type="scientific">Jejuia pallidilutea</name>
    <dbReference type="NCBI Taxonomy" id="504487"/>
    <lineage>
        <taxon>Bacteria</taxon>
        <taxon>Pseudomonadati</taxon>
        <taxon>Bacteroidota</taxon>
        <taxon>Flavobacteriia</taxon>
        <taxon>Flavobacteriales</taxon>
        <taxon>Flavobacteriaceae</taxon>
        <taxon>Jejuia</taxon>
    </lineage>
</organism>